<evidence type="ECO:0000313" key="3">
    <source>
        <dbReference type="Proteomes" id="UP000800040"/>
    </source>
</evidence>
<organism evidence="2 3">
    <name type="scientific">Decorospora gaudefroyi</name>
    <dbReference type="NCBI Taxonomy" id="184978"/>
    <lineage>
        <taxon>Eukaryota</taxon>
        <taxon>Fungi</taxon>
        <taxon>Dikarya</taxon>
        <taxon>Ascomycota</taxon>
        <taxon>Pezizomycotina</taxon>
        <taxon>Dothideomycetes</taxon>
        <taxon>Pleosporomycetidae</taxon>
        <taxon>Pleosporales</taxon>
        <taxon>Pleosporineae</taxon>
        <taxon>Pleosporaceae</taxon>
        <taxon>Decorospora</taxon>
    </lineage>
</organism>
<dbReference type="InterPro" id="IPR010730">
    <property type="entry name" value="HET"/>
</dbReference>
<dbReference type="EMBL" id="ML975376">
    <property type="protein sequence ID" value="KAF1831034.1"/>
    <property type="molecule type" value="Genomic_DNA"/>
</dbReference>
<dbReference type="PANTHER" id="PTHR33112:SF1">
    <property type="entry name" value="HETEROKARYON INCOMPATIBILITY DOMAIN-CONTAINING PROTEIN"/>
    <property type="match status" value="1"/>
</dbReference>
<protein>
    <submittedName>
        <fullName evidence="2">HET-domain-containing protein</fullName>
    </submittedName>
</protein>
<dbReference type="Pfam" id="PF06985">
    <property type="entry name" value="HET"/>
    <property type="match status" value="1"/>
</dbReference>
<dbReference type="PANTHER" id="PTHR33112">
    <property type="entry name" value="DOMAIN PROTEIN, PUTATIVE-RELATED"/>
    <property type="match status" value="1"/>
</dbReference>
<feature type="domain" description="Heterokaryon incompatibility" evidence="1">
    <location>
        <begin position="271"/>
        <end position="371"/>
    </location>
</feature>
<keyword evidence="3" id="KW-1185">Reference proteome</keyword>
<dbReference type="OrthoDB" id="5428863at2759"/>
<gene>
    <name evidence="2" type="ORF">BDW02DRAFT_582413</name>
</gene>
<evidence type="ECO:0000259" key="1">
    <source>
        <dbReference type="Pfam" id="PF06985"/>
    </source>
</evidence>
<name>A0A6A5K9B1_9PLEO</name>
<dbReference type="Proteomes" id="UP000800040">
    <property type="component" value="Unassembled WGS sequence"/>
</dbReference>
<sequence length="968" mass="109323">MTTSSSSVHNFTFRYPPPWERPSNEPGSDSLCIECARLDLDQSFANAFRLYEGARRGDIQRPLGTYRKDNGPVYLRDFFFVTSLGNRLSHPENCTLCTFFAQMTKVPGSGSHKLMAFCSSESHLIEPRKKDVRGRYVRRPWEAIRHPTAEAHDLAMSLEHNIFMAVVPEIATIPKTGVPVRWFETDLPDCGSIYRLTAPETGIHRLVTARKIQPKAQFGLMRAWLSRCRCHHGSCSSYKPDDLVLPGFRVIDCHSRNYPPDIISRPWTKGYVALSYVWGNRPHDDWAPTIMDAIEVTKRLGERYLWVDRTCIDQSNLEEKEQLISKMDAVYAGAEFTIVCAAGDARTGLPGVNTTPRRMQPFVELAQRSSKAKGKSASRFEPDSFGEFIGITEEEYAAERAGESGWLDDQRFGLRPKMTFDFAPLLEDDDLMKKYDIPERQLLWHREMADDFGYDSVEPYLEKVKELARRMGIPLKGMINHLQAKMAGGEGFEFDSSEEEIMPMARAMVDSSKPRRLLPSNKTEDTLTLVSTMQDPRVTIKNSVWNTRGWTYQEGVLSKRRLVFTEEQVYWECCGMAVCETVDLALSHVHEPSGSRMGDYMLSGIFEGDLHQAEESQYGFERSSKDDVGEQVVTLGGHIQTYTSRNLGQSGDSLRAFMGVAATYTTNAGLCLLLGLPVWAGAFANDEPGLQHSFALSLSSWTHKAHPVQTNAKMYAAECPRREKFPSWTWAGWQGRVEFCNEKQSQTHKMHSTNGMVGTITVLPGPPVRNGDLSEVFETDSHTLPTDPWHSDFFKCLTQTAWVFREIWSPEMRLHTPDHAHSAWLTGWTPVHTIGDPSLSWHLTINKPLVLQHLYLEPSTVAGEWRRLGGRAVSVHLSVPITEEQLVMDHVSGGHLVSVLVFASMIPDVFNGIARYLILRRADSVGCWERIGRMNMWITEKEMNTFKDPGSMVEALPVIAFGADITIV</sequence>
<proteinExistence type="predicted"/>
<evidence type="ECO:0000313" key="2">
    <source>
        <dbReference type="EMBL" id="KAF1831034.1"/>
    </source>
</evidence>
<accession>A0A6A5K9B1</accession>
<reference evidence="2" key="1">
    <citation type="submission" date="2020-01" db="EMBL/GenBank/DDBJ databases">
        <authorList>
            <consortium name="DOE Joint Genome Institute"/>
            <person name="Haridas S."/>
            <person name="Albert R."/>
            <person name="Binder M."/>
            <person name="Bloem J."/>
            <person name="Labutti K."/>
            <person name="Salamov A."/>
            <person name="Andreopoulos B."/>
            <person name="Baker S.E."/>
            <person name="Barry K."/>
            <person name="Bills G."/>
            <person name="Bluhm B.H."/>
            <person name="Cannon C."/>
            <person name="Castanera R."/>
            <person name="Culley D.E."/>
            <person name="Daum C."/>
            <person name="Ezra D."/>
            <person name="Gonzalez J.B."/>
            <person name="Henrissat B."/>
            <person name="Kuo A."/>
            <person name="Liang C."/>
            <person name="Lipzen A."/>
            <person name="Lutzoni F."/>
            <person name="Magnuson J."/>
            <person name="Mondo S."/>
            <person name="Nolan M."/>
            <person name="Ohm R."/>
            <person name="Pangilinan J."/>
            <person name="Park H.-J."/>
            <person name="Ramirez L."/>
            <person name="Alfaro M."/>
            <person name="Sun H."/>
            <person name="Tritt A."/>
            <person name="Yoshinaga Y."/>
            <person name="Zwiers L.-H."/>
            <person name="Turgeon B.G."/>
            <person name="Goodwin S.B."/>
            <person name="Spatafora J.W."/>
            <person name="Crous P.W."/>
            <person name="Grigoriev I.V."/>
        </authorList>
    </citation>
    <scope>NUCLEOTIDE SEQUENCE</scope>
    <source>
        <strain evidence="2">P77</strain>
    </source>
</reference>
<dbReference type="AlphaFoldDB" id="A0A6A5K9B1"/>